<protein>
    <submittedName>
        <fullName evidence="3">Uncharacterized protein</fullName>
    </submittedName>
</protein>
<dbReference type="InterPro" id="IPR043129">
    <property type="entry name" value="ATPase_NBD"/>
</dbReference>
<organism evidence="3 4">
    <name type="scientific">Rhodococcus opacus</name>
    <name type="common">Nocardia opaca</name>
    <dbReference type="NCBI Taxonomy" id="37919"/>
    <lineage>
        <taxon>Bacteria</taxon>
        <taxon>Bacillati</taxon>
        <taxon>Actinomycetota</taxon>
        <taxon>Actinomycetes</taxon>
        <taxon>Mycobacteriales</taxon>
        <taxon>Nocardiaceae</taxon>
        <taxon>Rhodococcus</taxon>
    </lineage>
</organism>
<dbReference type="Proteomes" id="UP000028488">
    <property type="component" value="Chromosome"/>
</dbReference>
<evidence type="ECO:0000313" key="4">
    <source>
        <dbReference type="Proteomes" id="UP000028488"/>
    </source>
</evidence>
<dbReference type="SUPFAM" id="SSF53067">
    <property type="entry name" value="Actin-like ATPase domain"/>
    <property type="match status" value="1"/>
</dbReference>
<dbReference type="RefSeq" id="WP_128642036.1">
    <property type="nucleotide sequence ID" value="NZ_CP008947.1"/>
</dbReference>
<dbReference type="eggNOG" id="COG0443">
    <property type="taxonomic scope" value="Bacteria"/>
</dbReference>
<evidence type="ECO:0000256" key="1">
    <source>
        <dbReference type="SAM" id="MobiDB-lite"/>
    </source>
</evidence>
<proteinExistence type="predicted"/>
<keyword evidence="2" id="KW-1133">Transmembrane helix</keyword>
<dbReference type="AlphaFoldDB" id="A0A076EW13"/>
<accession>A0A076EW13</accession>
<evidence type="ECO:0000313" key="3">
    <source>
        <dbReference type="EMBL" id="AII10255.1"/>
    </source>
</evidence>
<dbReference type="Gene3D" id="3.30.420.40">
    <property type="match status" value="2"/>
</dbReference>
<gene>
    <name evidence="3" type="ORF">EP51_38630</name>
</gene>
<name>A0A076EW13_RHOOP</name>
<reference evidence="3 4" key="1">
    <citation type="submission" date="2014-07" db="EMBL/GenBank/DDBJ databases">
        <title>Genome Sequence of Rhodococcus opacus Strain R7, a Biodegrader of Mono- and Polycyclic Aromatic Hydrocarbons.</title>
        <authorList>
            <person name="Di Gennaro P."/>
            <person name="Zampolli J."/>
            <person name="Presti I."/>
            <person name="Cappelletti M."/>
            <person name="D'Ursi P."/>
            <person name="Orro A."/>
            <person name="Mezzelani A."/>
            <person name="Milanesi L."/>
        </authorList>
    </citation>
    <scope>NUCLEOTIDE SEQUENCE [LARGE SCALE GENOMIC DNA]</scope>
    <source>
        <strain evidence="3 4">R7</strain>
    </source>
</reference>
<feature type="transmembrane region" description="Helical" evidence="2">
    <location>
        <begin position="365"/>
        <end position="386"/>
    </location>
</feature>
<sequence>MSMGVGLRIGSVVSTAVVASNDPGSPDPVVIVRDTVLHMCPDGTAILGGSAPHTIGDTHTVSGFLPRVGDPAGVAVGDGSRYRAEDLVAGAMRCLLRECEPLPDHGGRTGGAPDIMATYPTRWDSAAVAALRDALDYADMSYLSLVSDAEAAAAWFESEIAERPGQLVGIYHVDDTGATVALIRSGVEAGKAFRFSSGGSPTAQIATALGAFGWLPGNLDAVVVTGDGLIARDSAAIHGFATTVGEKFGVRCVVGPGPEQTAALGAAIRAAGFNPTTHRVTPIGLPPSYDVTEVIDAVVGEPVPSTSTAASRPATRTHNPASAAAVGASPARVSGGTAVATPPEPRAVAQSEDESTADSTSRASWLVAAAVGLALVLVAIVFVLFIL</sequence>
<keyword evidence="2" id="KW-0472">Membrane</keyword>
<keyword evidence="2" id="KW-0812">Transmembrane</keyword>
<feature type="compositionally biased region" description="Low complexity" evidence="1">
    <location>
        <begin position="304"/>
        <end position="336"/>
    </location>
</feature>
<dbReference type="EMBL" id="CP008947">
    <property type="protein sequence ID" value="AII10255.1"/>
    <property type="molecule type" value="Genomic_DNA"/>
</dbReference>
<feature type="region of interest" description="Disordered" evidence="1">
    <location>
        <begin position="304"/>
        <end position="356"/>
    </location>
</feature>
<evidence type="ECO:0000256" key="2">
    <source>
        <dbReference type="SAM" id="Phobius"/>
    </source>
</evidence>